<protein>
    <submittedName>
        <fullName evidence="3">Uncharacterized protein</fullName>
    </submittedName>
</protein>
<reference evidence="3" key="1">
    <citation type="submission" date="2018-10" db="EMBL/GenBank/DDBJ databases">
        <authorList>
            <person name="Peiro R."/>
            <person name="Begona"/>
            <person name="Cbmso G."/>
            <person name="Lopez M."/>
            <person name="Gonzalez S."/>
            <person name="Sacristan E."/>
            <person name="Castillo E."/>
        </authorList>
    </citation>
    <scope>NUCLEOTIDE SEQUENCE</scope>
    <source>
        <strain evidence="3">Rhod_genome</strain>
    </source>
</reference>
<evidence type="ECO:0000256" key="1">
    <source>
        <dbReference type="SAM" id="SignalP"/>
    </source>
</evidence>
<keyword evidence="4" id="KW-1185">Reference proteome</keyword>
<dbReference type="Proteomes" id="UP000289200">
    <property type="component" value="Unassembled WGS sequence"/>
</dbReference>
<feature type="chain" id="PRO_5041086682" evidence="1">
    <location>
        <begin position="21"/>
        <end position="102"/>
    </location>
</feature>
<dbReference type="EMBL" id="WNKV01000003">
    <property type="protein sequence ID" value="MTW15733.1"/>
    <property type="molecule type" value="Genomic_DNA"/>
</dbReference>
<dbReference type="AlphaFoldDB" id="A0A447CVF9"/>
<sequence>MRALALVTFLATLVAGLAPAQAEKRVFILNSNADAYGIDRCLASGDRCGTAMATALCRQHDFKHAVSFRKVDRDEITGTVPVRASGCRGAACDDFVAIECSR</sequence>
<comment type="caution">
    <text evidence="3">The sequence shown here is derived from an EMBL/GenBank/DDBJ whole genome shotgun (WGS) entry which is preliminary data.</text>
</comment>
<accession>A0A447CVF9</accession>
<proteinExistence type="predicted"/>
<reference evidence="2 5" key="3">
    <citation type="submission" date="2019-11" db="EMBL/GenBank/DDBJ databases">
        <title>Whole-genome sequence of Rhodoplanes serenus DSM 18633, type strain.</title>
        <authorList>
            <person name="Kyndt J.A."/>
            <person name="Meyer T.E."/>
        </authorList>
    </citation>
    <scope>NUCLEOTIDE SEQUENCE [LARGE SCALE GENOMIC DNA]</scope>
    <source>
        <strain evidence="2 5">DSM 18633</strain>
    </source>
</reference>
<evidence type="ECO:0000313" key="2">
    <source>
        <dbReference type="EMBL" id="MTW15733.1"/>
    </source>
</evidence>
<name>A0A447CVF9_9BRAD</name>
<dbReference type="RefSeq" id="WP_129609157.1">
    <property type="nucleotide sequence ID" value="NZ_UWOC01000143.1"/>
</dbReference>
<keyword evidence="1" id="KW-0732">Signal</keyword>
<feature type="signal peptide" evidence="1">
    <location>
        <begin position="1"/>
        <end position="20"/>
    </location>
</feature>
<evidence type="ECO:0000313" key="5">
    <source>
        <dbReference type="Proteomes" id="UP000438991"/>
    </source>
</evidence>
<evidence type="ECO:0000313" key="3">
    <source>
        <dbReference type="EMBL" id="VCU09212.1"/>
    </source>
</evidence>
<evidence type="ECO:0000313" key="4">
    <source>
        <dbReference type="Proteomes" id="UP000289200"/>
    </source>
</evidence>
<gene>
    <name evidence="2" type="ORF">GJ689_05880</name>
    <name evidence="3" type="ORF">RHODGE_RHODGE_02385</name>
</gene>
<dbReference type="EMBL" id="UWOC01000143">
    <property type="protein sequence ID" value="VCU09212.1"/>
    <property type="molecule type" value="Genomic_DNA"/>
</dbReference>
<reference evidence="4" key="2">
    <citation type="submission" date="2018-10" db="EMBL/GenBank/DDBJ databases">
        <authorList>
            <person name="Peiro R."/>
            <person name="Begona"/>
            <person name="Cbmso G."/>
            <person name="Lopez M."/>
            <person name="Gonzalez S."/>
            <person name="Sacristan E."/>
            <person name="Castillo E."/>
        </authorList>
    </citation>
    <scope>NUCLEOTIDE SEQUENCE [LARGE SCALE GENOMIC DNA]</scope>
</reference>
<dbReference type="OrthoDB" id="9150143at2"/>
<organism evidence="3 4">
    <name type="scientific">Rhodoplanes serenus</name>
    <dbReference type="NCBI Taxonomy" id="200615"/>
    <lineage>
        <taxon>Bacteria</taxon>
        <taxon>Pseudomonadati</taxon>
        <taxon>Pseudomonadota</taxon>
        <taxon>Alphaproteobacteria</taxon>
        <taxon>Hyphomicrobiales</taxon>
        <taxon>Nitrobacteraceae</taxon>
        <taxon>Rhodoplanes</taxon>
    </lineage>
</organism>
<dbReference type="Proteomes" id="UP000438991">
    <property type="component" value="Unassembled WGS sequence"/>
</dbReference>